<dbReference type="OrthoDB" id="5022096at2759"/>
<keyword evidence="4 7" id="KW-0472">Membrane</keyword>
<evidence type="ECO:0000256" key="4">
    <source>
        <dbReference type="ARBA" id="ARBA00023136"/>
    </source>
</evidence>
<sequence>MSSDQQPPAGGDTTNTVPGLVGVSFLFAIALSTYIVRIFTRVRPAFRLTAPDYIVSAALLFELIALVSQLSAIQFGLGRYNYYLTPDATVKILKCLFPLGLFSFWASSLARVSIGSMLLRFEISYTWRVVLWVLILIQVAMPIASDIFQLLQCRPIRALWETVPDAVCWSAGKSQSFGYIYSGMGITSDLVFAIMPTFFIWSLRRTVMERMLVIVLMGLGIIAAVAGVMKVYHIHAWNPREVTLRDWVPLLWWYRVEEIGLITAACAPFLKPFIERLLSRFGSKHFGFVTFGLNTIRSSLGGTGKDVVKTGTSGHRTSGEQQSSQQTTGHEASMTASSGFNYSNSGVKCQREHCEEV</sequence>
<evidence type="ECO:0000259" key="8">
    <source>
        <dbReference type="Pfam" id="PF20684"/>
    </source>
</evidence>
<dbReference type="PANTHER" id="PTHR33048:SF129">
    <property type="entry name" value="INTEGRAL MEMBRANE PROTEIN-RELATED"/>
    <property type="match status" value="1"/>
</dbReference>
<evidence type="ECO:0000256" key="6">
    <source>
        <dbReference type="SAM" id="MobiDB-lite"/>
    </source>
</evidence>
<dbReference type="InterPro" id="IPR049326">
    <property type="entry name" value="Rhodopsin_dom_fungi"/>
</dbReference>
<feature type="transmembrane region" description="Helical" evidence="7">
    <location>
        <begin position="52"/>
        <end position="77"/>
    </location>
</feature>
<feature type="transmembrane region" description="Helical" evidence="7">
    <location>
        <begin position="212"/>
        <end position="232"/>
    </location>
</feature>
<feature type="domain" description="Rhodopsin" evidence="8">
    <location>
        <begin position="36"/>
        <end position="276"/>
    </location>
</feature>
<keyword evidence="2 7" id="KW-0812">Transmembrane</keyword>
<dbReference type="EMBL" id="FJOG01000080">
    <property type="protein sequence ID" value="CZR69769.1"/>
    <property type="molecule type" value="Genomic_DNA"/>
</dbReference>
<reference evidence="9 10" key="1">
    <citation type="submission" date="2016-03" db="EMBL/GenBank/DDBJ databases">
        <authorList>
            <person name="Ploux O."/>
        </authorList>
    </citation>
    <scope>NUCLEOTIDE SEQUENCE [LARGE SCALE GENOMIC DNA]</scope>
    <source>
        <strain evidence="9 10">UAMH 11012</strain>
    </source>
</reference>
<evidence type="ECO:0000256" key="5">
    <source>
        <dbReference type="ARBA" id="ARBA00038359"/>
    </source>
</evidence>
<gene>
    <name evidence="9" type="ORF">PAC_19669</name>
</gene>
<proteinExistence type="inferred from homology"/>
<dbReference type="Proteomes" id="UP000184330">
    <property type="component" value="Unassembled WGS sequence"/>
</dbReference>
<dbReference type="PANTHER" id="PTHR33048">
    <property type="entry name" value="PTH11-LIKE INTEGRAL MEMBRANE PROTEIN (AFU_ORTHOLOGUE AFUA_5G11245)"/>
    <property type="match status" value="1"/>
</dbReference>
<evidence type="ECO:0000313" key="9">
    <source>
        <dbReference type="EMBL" id="CZR69769.1"/>
    </source>
</evidence>
<comment type="subcellular location">
    <subcellularLocation>
        <location evidence="1">Membrane</location>
        <topology evidence="1">Multi-pass membrane protein</topology>
    </subcellularLocation>
</comment>
<keyword evidence="3 7" id="KW-1133">Transmembrane helix</keyword>
<evidence type="ECO:0000256" key="3">
    <source>
        <dbReference type="ARBA" id="ARBA00022989"/>
    </source>
</evidence>
<protein>
    <recommendedName>
        <fullName evidence="8">Rhodopsin domain-containing protein</fullName>
    </recommendedName>
</protein>
<feature type="transmembrane region" description="Helical" evidence="7">
    <location>
        <begin position="20"/>
        <end position="40"/>
    </location>
</feature>
<evidence type="ECO:0000256" key="1">
    <source>
        <dbReference type="ARBA" id="ARBA00004141"/>
    </source>
</evidence>
<dbReference type="AlphaFoldDB" id="A0A1L7XXP5"/>
<feature type="compositionally biased region" description="Low complexity" evidence="6">
    <location>
        <begin position="309"/>
        <end position="329"/>
    </location>
</feature>
<evidence type="ECO:0000313" key="10">
    <source>
        <dbReference type="Proteomes" id="UP000184330"/>
    </source>
</evidence>
<organism evidence="9 10">
    <name type="scientific">Phialocephala subalpina</name>
    <dbReference type="NCBI Taxonomy" id="576137"/>
    <lineage>
        <taxon>Eukaryota</taxon>
        <taxon>Fungi</taxon>
        <taxon>Dikarya</taxon>
        <taxon>Ascomycota</taxon>
        <taxon>Pezizomycotina</taxon>
        <taxon>Leotiomycetes</taxon>
        <taxon>Helotiales</taxon>
        <taxon>Mollisiaceae</taxon>
        <taxon>Phialocephala</taxon>
        <taxon>Phialocephala fortinii species complex</taxon>
    </lineage>
</organism>
<dbReference type="InterPro" id="IPR052337">
    <property type="entry name" value="SAT4-like"/>
</dbReference>
<feature type="transmembrane region" description="Helical" evidence="7">
    <location>
        <begin position="179"/>
        <end position="200"/>
    </location>
</feature>
<dbReference type="Pfam" id="PF20684">
    <property type="entry name" value="Fung_rhodopsin"/>
    <property type="match status" value="1"/>
</dbReference>
<evidence type="ECO:0000256" key="7">
    <source>
        <dbReference type="SAM" id="Phobius"/>
    </source>
</evidence>
<feature type="transmembrane region" description="Helical" evidence="7">
    <location>
        <begin position="97"/>
        <end position="119"/>
    </location>
</feature>
<dbReference type="GO" id="GO:0016020">
    <property type="term" value="C:membrane"/>
    <property type="evidence" value="ECO:0007669"/>
    <property type="project" value="UniProtKB-SubCell"/>
</dbReference>
<feature type="region of interest" description="Disordered" evidence="6">
    <location>
        <begin position="307"/>
        <end position="339"/>
    </location>
</feature>
<feature type="transmembrane region" description="Helical" evidence="7">
    <location>
        <begin position="131"/>
        <end position="151"/>
    </location>
</feature>
<accession>A0A1L7XXP5</accession>
<comment type="similarity">
    <text evidence="5">Belongs to the SAT4 family.</text>
</comment>
<evidence type="ECO:0000256" key="2">
    <source>
        <dbReference type="ARBA" id="ARBA00022692"/>
    </source>
</evidence>
<keyword evidence="10" id="KW-1185">Reference proteome</keyword>
<name>A0A1L7XXP5_9HELO</name>